<keyword evidence="1" id="KW-0808">Transferase</keyword>
<dbReference type="InterPro" id="IPR043519">
    <property type="entry name" value="NT_sf"/>
</dbReference>
<reference evidence="1 2" key="1">
    <citation type="submission" date="2017-01" db="EMBL/GenBank/DDBJ databases">
        <title>The cable genome- insights into the physiology and evolution of filamentous bacteria capable of sulfide oxidation via long distance electron transfer.</title>
        <authorList>
            <person name="Schreiber L."/>
            <person name="Bjerg J.T."/>
            <person name="Boggild A."/>
            <person name="Van De Vossenberg J."/>
            <person name="Meysman F."/>
            <person name="Nielsen L.P."/>
            <person name="Schramm A."/>
            <person name="Kjeldsen K.U."/>
        </authorList>
    </citation>
    <scope>NUCLEOTIDE SEQUENCE [LARGE SCALE GENOMIC DNA]</scope>
    <source>
        <strain evidence="1">MCF</strain>
    </source>
</reference>
<protein>
    <submittedName>
        <fullName evidence="1">Putative nucleotidyltransferase</fullName>
    </submittedName>
</protein>
<dbReference type="Proteomes" id="UP000287853">
    <property type="component" value="Unassembled WGS sequence"/>
</dbReference>
<dbReference type="Gene3D" id="3.30.460.40">
    <property type="match status" value="1"/>
</dbReference>
<sequence length="387" mass="45488">MICMIRKILSLCARNSGHQIMYSRLEQTLLSFQATAGADSWNRLLYEAEQQGVAPLLHHHSRRIDFQFPQDFRRLLHSLYLRSRQANTVRNKAVIEILARYDAANIPVLAIKGIALCNFLYEEPGLRPMRDIDLLVSESNLAAAQEILLELDYLPPEQHDIPEDYYHLPPLVKTIAGLPLTIELHRNLLPFHPRYPLWPLEKSYAESRSFMINGMTARTLSLEDTMWYVYLHGFQAPLTYEPFRLVHAADMVSLVEKYSEQINWKLLLKHWSAATDVLSCFHSLTPLQEEVISRCNLPVEKQQNQADRVVGQPYQGWPQRLLKDTSKGKRPQLIWDTLLPSRWWMQVYYGHLSGYGYWKARFFEHPREVWRWIKGYLLLYIKTRKKE</sequence>
<keyword evidence="2" id="KW-1185">Reference proteome</keyword>
<dbReference type="SUPFAM" id="SSF81301">
    <property type="entry name" value="Nucleotidyltransferase"/>
    <property type="match status" value="1"/>
</dbReference>
<comment type="caution">
    <text evidence="1">The sequence shown here is derived from an EMBL/GenBank/DDBJ whole genome shotgun (WGS) entry which is preliminary data.</text>
</comment>
<gene>
    <name evidence="1" type="ORF">H206_02473</name>
</gene>
<dbReference type="AlphaFoldDB" id="A0A3S4T5F5"/>
<dbReference type="EMBL" id="MTKO01000120">
    <property type="protein sequence ID" value="RWX43437.1"/>
    <property type="molecule type" value="Genomic_DNA"/>
</dbReference>
<proteinExistence type="predicted"/>
<organism evidence="1 2">
    <name type="scientific">Candidatus Electrothrix aarhusensis</name>
    <dbReference type="NCBI Taxonomy" id="1859131"/>
    <lineage>
        <taxon>Bacteria</taxon>
        <taxon>Pseudomonadati</taxon>
        <taxon>Thermodesulfobacteriota</taxon>
        <taxon>Desulfobulbia</taxon>
        <taxon>Desulfobulbales</taxon>
        <taxon>Desulfobulbaceae</taxon>
        <taxon>Candidatus Electrothrix</taxon>
    </lineage>
</organism>
<name>A0A3S4T5F5_9BACT</name>
<dbReference type="GO" id="GO:0016740">
    <property type="term" value="F:transferase activity"/>
    <property type="evidence" value="ECO:0007669"/>
    <property type="project" value="UniProtKB-KW"/>
</dbReference>
<dbReference type="Pfam" id="PF14907">
    <property type="entry name" value="NTP_transf_5"/>
    <property type="match status" value="1"/>
</dbReference>
<evidence type="ECO:0000313" key="1">
    <source>
        <dbReference type="EMBL" id="RWX43437.1"/>
    </source>
</evidence>
<evidence type="ECO:0000313" key="2">
    <source>
        <dbReference type="Proteomes" id="UP000287853"/>
    </source>
</evidence>
<accession>A0A3S4T5F5</accession>
<dbReference type="InterPro" id="IPR039498">
    <property type="entry name" value="NTP_transf_5"/>
</dbReference>